<protein>
    <recommendedName>
        <fullName evidence="6">nicotinamidase</fullName>
        <ecNumber evidence="6">3.5.1.19</ecNumber>
    </recommendedName>
    <alternativeName>
        <fullName evidence="7">Nicotinamide deamidase</fullName>
    </alternativeName>
</protein>
<comment type="pathway">
    <text evidence="5">Cofactor biosynthesis; nicotinate biosynthesis; nicotinate from nicotinamide: step 1/1.</text>
</comment>
<dbReference type="InterPro" id="IPR036380">
    <property type="entry name" value="Isochorismatase-like_sf"/>
</dbReference>
<dbReference type="HOGENOM" id="CLU_068979_13_1_2"/>
<evidence type="ECO:0000256" key="7">
    <source>
        <dbReference type="ARBA" id="ARBA00043224"/>
    </source>
</evidence>
<evidence type="ECO:0000256" key="4">
    <source>
        <dbReference type="ARBA" id="ARBA00022801"/>
    </source>
</evidence>
<dbReference type="BioCyc" id="IAGG583356:GHAH-1446-MONOMER"/>
<dbReference type="EMBL" id="CP002098">
    <property type="protein sequence ID" value="ADM28259.1"/>
    <property type="molecule type" value="Genomic_DNA"/>
</dbReference>
<keyword evidence="3" id="KW-0479">Metal-binding</keyword>
<sequence>MAQIKIGKLDSLIIVDMQNDFMPGGALPVENALTIIPKINRYIDIFSKNGALIVATRDWHPPNHISFKTRGGPWPPHCIQNTKGAEFVSDLRLPSNSIIISKAEDPEKEAYSGFDGTELNNILKKYGVRRVFIAGVATDYCVKATAIDAFRYGYETFVLSDGIKGVDIPKGSVEKAIKELLELGIIFVDEHDIVI</sequence>
<dbReference type="Pfam" id="PF00857">
    <property type="entry name" value="Isochorismatase"/>
    <property type="match status" value="1"/>
</dbReference>
<dbReference type="Proteomes" id="UP000001304">
    <property type="component" value="Chromosome"/>
</dbReference>
<evidence type="ECO:0000256" key="6">
    <source>
        <dbReference type="ARBA" id="ARBA00039017"/>
    </source>
</evidence>
<reference evidence="9 10" key="1">
    <citation type="journal article" date="2010" name="Stand. Genomic Sci.">
        <title>Complete genome sequence of Ignisphaera aggregans type strain (AQ1.S1).</title>
        <authorList>
            <person name="Goker M."/>
            <person name="Held B."/>
            <person name="Lapidus A."/>
            <person name="Nolan M."/>
            <person name="Spring S."/>
            <person name="Yasawong M."/>
            <person name="Lucas S."/>
            <person name="Glavina Del Rio T."/>
            <person name="Tice H."/>
            <person name="Cheng J.F."/>
            <person name="Goodwin L."/>
            <person name="Tapia R."/>
            <person name="Pitluck S."/>
            <person name="Liolios K."/>
            <person name="Ivanova N."/>
            <person name="Mavromatis K."/>
            <person name="Mikhailova N."/>
            <person name="Pati A."/>
            <person name="Chen A."/>
            <person name="Palaniappan K."/>
            <person name="Brambilla E."/>
            <person name="Land M."/>
            <person name="Hauser L."/>
            <person name="Chang Y.J."/>
            <person name="Jeffries C.D."/>
            <person name="Brettin T."/>
            <person name="Detter J.C."/>
            <person name="Han C."/>
            <person name="Rohde M."/>
            <person name="Sikorski J."/>
            <person name="Woyke T."/>
            <person name="Bristow J."/>
            <person name="Eisen J.A."/>
            <person name="Markowitz V."/>
            <person name="Hugenholtz P."/>
            <person name="Kyrpides N.C."/>
            <person name="Klenk H.P."/>
        </authorList>
    </citation>
    <scope>NUCLEOTIDE SEQUENCE [LARGE SCALE GENOMIC DNA]</scope>
    <source>
        <strain evidence="10">DSM 17230 / JCM 13409 / AQ1.S1</strain>
    </source>
</reference>
<accession>E0SQK3</accession>
<dbReference type="GO" id="GO:0008936">
    <property type="term" value="F:nicotinamidase activity"/>
    <property type="evidence" value="ECO:0007669"/>
    <property type="project" value="UniProtKB-EC"/>
</dbReference>
<gene>
    <name evidence="9" type="ordered locus">Igag_1457</name>
</gene>
<dbReference type="PANTHER" id="PTHR11080">
    <property type="entry name" value="PYRAZINAMIDASE/NICOTINAMIDASE"/>
    <property type="match status" value="1"/>
</dbReference>
<keyword evidence="4 9" id="KW-0378">Hydrolase</keyword>
<evidence type="ECO:0000256" key="3">
    <source>
        <dbReference type="ARBA" id="ARBA00022723"/>
    </source>
</evidence>
<dbReference type="Gene3D" id="3.40.50.850">
    <property type="entry name" value="Isochorismatase-like"/>
    <property type="match status" value="1"/>
</dbReference>
<organism evidence="9 10">
    <name type="scientific">Ignisphaera aggregans (strain DSM 17230 / JCM 13409 / AQ1.S1)</name>
    <dbReference type="NCBI Taxonomy" id="583356"/>
    <lineage>
        <taxon>Archaea</taxon>
        <taxon>Thermoproteota</taxon>
        <taxon>Thermoprotei</taxon>
        <taxon>Desulfurococcales</taxon>
        <taxon>Desulfurococcaceae</taxon>
        <taxon>Ignisphaera</taxon>
    </lineage>
</organism>
<proteinExistence type="inferred from homology"/>
<dbReference type="PANTHER" id="PTHR11080:SF2">
    <property type="entry name" value="LD05707P"/>
    <property type="match status" value="1"/>
</dbReference>
<dbReference type="GO" id="GO:0019363">
    <property type="term" value="P:pyridine nucleotide biosynthetic process"/>
    <property type="evidence" value="ECO:0007669"/>
    <property type="project" value="UniProtKB-KW"/>
</dbReference>
<dbReference type="EC" id="3.5.1.19" evidence="6"/>
<evidence type="ECO:0000256" key="5">
    <source>
        <dbReference type="ARBA" id="ARBA00037900"/>
    </source>
</evidence>
<dbReference type="AlphaFoldDB" id="E0SQK3"/>
<dbReference type="KEGG" id="iag:Igag_1457"/>
<dbReference type="InterPro" id="IPR000868">
    <property type="entry name" value="Isochorismatase-like_dom"/>
</dbReference>
<evidence type="ECO:0000313" key="10">
    <source>
        <dbReference type="Proteomes" id="UP000001304"/>
    </source>
</evidence>
<evidence type="ECO:0000259" key="8">
    <source>
        <dbReference type="Pfam" id="PF00857"/>
    </source>
</evidence>
<keyword evidence="2" id="KW-0662">Pyridine nucleotide biosynthesis</keyword>
<evidence type="ECO:0000313" key="9">
    <source>
        <dbReference type="EMBL" id="ADM28259.1"/>
    </source>
</evidence>
<comment type="similarity">
    <text evidence="1">Belongs to the isochorismatase family.</text>
</comment>
<evidence type="ECO:0000256" key="2">
    <source>
        <dbReference type="ARBA" id="ARBA00022642"/>
    </source>
</evidence>
<dbReference type="SUPFAM" id="SSF52499">
    <property type="entry name" value="Isochorismatase-like hydrolases"/>
    <property type="match status" value="1"/>
</dbReference>
<dbReference type="STRING" id="583356.Igag_1457"/>
<dbReference type="GO" id="GO:0046872">
    <property type="term" value="F:metal ion binding"/>
    <property type="evidence" value="ECO:0007669"/>
    <property type="project" value="UniProtKB-KW"/>
</dbReference>
<evidence type="ECO:0000256" key="1">
    <source>
        <dbReference type="ARBA" id="ARBA00006336"/>
    </source>
</evidence>
<feature type="domain" description="Isochorismatase-like" evidence="8">
    <location>
        <begin position="12"/>
        <end position="180"/>
    </location>
</feature>
<dbReference type="InterPro" id="IPR052347">
    <property type="entry name" value="Isochorismatase_Nicotinamidase"/>
</dbReference>
<dbReference type="CDD" id="cd01011">
    <property type="entry name" value="nicotinamidase"/>
    <property type="match status" value="1"/>
</dbReference>
<name>E0SQK3_IGNAA</name>
<keyword evidence="10" id="KW-1185">Reference proteome</keyword>